<comment type="caution">
    <text evidence="9">The sequence shown here is derived from an EMBL/GenBank/DDBJ whole genome shotgun (WGS) entry which is preliminary data.</text>
</comment>
<feature type="domain" description="Peptidase M4 C-terminal" evidence="8">
    <location>
        <begin position="10"/>
        <end position="88"/>
    </location>
</feature>
<protein>
    <submittedName>
        <fullName evidence="9">M4 family metallopeptidase</fullName>
    </submittedName>
</protein>
<dbReference type="PANTHER" id="PTHR33794">
    <property type="entry name" value="BACILLOLYSIN"/>
    <property type="match status" value="1"/>
</dbReference>
<gene>
    <name evidence="9" type="ORF">RS130_17270</name>
</gene>
<dbReference type="Pfam" id="PF13948">
    <property type="entry name" value="DUF4215"/>
    <property type="match status" value="1"/>
</dbReference>
<keyword evidence="3" id="KW-0677">Repeat</keyword>
<dbReference type="EMBL" id="JAWDIO010000002">
    <property type="protein sequence ID" value="MDU0355423.1"/>
    <property type="molecule type" value="Genomic_DNA"/>
</dbReference>
<keyword evidence="4" id="KW-0378">Hydrolase</keyword>
<dbReference type="PANTHER" id="PTHR33794:SF1">
    <property type="entry name" value="BACILLOLYSIN"/>
    <property type="match status" value="1"/>
</dbReference>
<keyword evidence="6" id="KW-0482">Metalloprotease</keyword>
<proteinExistence type="predicted"/>
<accession>A0ABU3SZH3</accession>
<keyword evidence="10" id="KW-1185">Reference proteome</keyword>
<dbReference type="InterPro" id="IPR027268">
    <property type="entry name" value="Peptidase_M4/M1_CTD_sf"/>
</dbReference>
<evidence type="ECO:0000256" key="6">
    <source>
        <dbReference type="ARBA" id="ARBA00023049"/>
    </source>
</evidence>
<organism evidence="9 10">
    <name type="scientific">Paraglaciecola aquimarina</name>
    <dbReference type="NCBI Taxonomy" id="1235557"/>
    <lineage>
        <taxon>Bacteria</taxon>
        <taxon>Pseudomonadati</taxon>
        <taxon>Pseudomonadota</taxon>
        <taxon>Gammaproteobacteria</taxon>
        <taxon>Alteromonadales</taxon>
        <taxon>Alteromonadaceae</taxon>
        <taxon>Paraglaciecola</taxon>
    </lineage>
</organism>
<keyword evidence="5" id="KW-0862">Zinc</keyword>
<keyword evidence="7" id="KW-1015">Disulfide bond</keyword>
<dbReference type="Proteomes" id="UP001247805">
    <property type="component" value="Unassembled WGS sequence"/>
</dbReference>
<dbReference type="InterPro" id="IPR050728">
    <property type="entry name" value="Zinc_Metalloprotease_M4"/>
</dbReference>
<evidence type="ECO:0000256" key="1">
    <source>
        <dbReference type="ARBA" id="ARBA00022670"/>
    </source>
</evidence>
<sequence length="816" mass="85514">MVTQVEVTDSEYFCSDADQGGVHSNSGVPNHAFALMVDGGDFNGYSDTGLGLVKAAHIHWTAQNMLTSSSNFSDHADTLETACSALIGIDLTKLDEALPSGEIITASDCLQVEAIVAAVELRTEPVQCGFTPLLAKDAPPLCENLGATNTIFSEDFESNTLPTGWTVSSHDVADPATFDSPGWLVMGDLPSGANGSFAAFAPDLVVGNCELDTEAGVVNLDSPIIQLPADVIPHVAFDHWVATEAGWDGGNLKLSVNGGPFELIPASAYSFNPYNSVIGKGDNPLSEQPAFTGTDFGGLQGSWGQSQIELYGYASPSDQVQIRFDFGTDGCNGVTGWYVDNLEVYSCAAELPPVCGDGVLHIGEMCDDGNSNDGDGCSASCQVESGFACTLPSTSSDSTNIVGDWSFEGGVPNEDWLANSTFAGISDFPLCGPGNSCPSIPTGSGSWAVWIGGLADGVTSSVSQDVTIPASATELTVKTLRGLCDAPSDFIEVTIDGNPIGTITCDATDSNYVEQAFPTAPYNDGQTHTLAIGGTVGGTNGSHSNFFVDDVTIEDNIAKPSEPSVCTPVQTELACNAPSVGFDFGPASSWNVVDNAGTGIVWSDIAGSAIGGNFTGGEGNAASVSSDAKPGDFNTELHSNSFSLADWNGVTLNYLVDYQNYANLDFLNLDISIDGGSNWTNILSWNEDHPVGGLLNDIGESVSVDLSHFAGNADVKLRWHYVDHNSNDWDWYAQIDDVALSCDAAPQALRCDINQDGSVDRSDIMLIAAARHQPAPEGDPRDNDGDGIISSSDMRQCTQLCTLPRCASTAPTLRSR</sequence>
<dbReference type="SUPFAM" id="SSF55486">
    <property type="entry name" value="Metalloproteases ('zincins'), catalytic domain"/>
    <property type="match status" value="1"/>
</dbReference>
<keyword evidence="2" id="KW-0732">Signal</keyword>
<evidence type="ECO:0000259" key="8">
    <source>
        <dbReference type="Pfam" id="PF02868"/>
    </source>
</evidence>
<dbReference type="PROSITE" id="PS00018">
    <property type="entry name" value="EF_HAND_1"/>
    <property type="match status" value="2"/>
</dbReference>
<dbReference type="NCBIfam" id="TIGR02232">
    <property type="entry name" value="myxo_disulf_rpt"/>
    <property type="match status" value="1"/>
</dbReference>
<name>A0ABU3SZH3_9ALTE</name>
<evidence type="ECO:0000313" key="9">
    <source>
        <dbReference type="EMBL" id="MDU0355423.1"/>
    </source>
</evidence>
<evidence type="ECO:0000256" key="3">
    <source>
        <dbReference type="ARBA" id="ARBA00022737"/>
    </source>
</evidence>
<dbReference type="Gene3D" id="2.60.120.260">
    <property type="entry name" value="Galactose-binding domain-like"/>
    <property type="match status" value="1"/>
</dbReference>
<evidence type="ECO:0000256" key="2">
    <source>
        <dbReference type="ARBA" id="ARBA00022729"/>
    </source>
</evidence>
<dbReference type="InterPro" id="IPR001570">
    <property type="entry name" value="Peptidase_M4_C_domain"/>
</dbReference>
<evidence type="ECO:0000256" key="5">
    <source>
        <dbReference type="ARBA" id="ARBA00022833"/>
    </source>
</evidence>
<evidence type="ECO:0000256" key="7">
    <source>
        <dbReference type="ARBA" id="ARBA00023157"/>
    </source>
</evidence>
<evidence type="ECO:0000313" key="10">
    <source>
        <dbReference type="Proteomes" id="UP001247805"/>
    </source>
</evidence>
<keyword evidence="1" id="KW-0645">Protease</keyword>
<dbReference type="RefSeq" id="WP_316026963.1">
    <property type="nucleotide sequence ID" value="NZ_JAWDIO010000002.1"/>
</dbReference>
<dbReference type="Gene3D" id="1.10.390.10">
    <property type="entry name" value="Neutral Protease Domain 2"/>
    <property type="match status" value="1"/>
</dbReference>
<dbReference type="InterPro" id="IPR018247">
    <property type="entry name" value="EF_Hand_1_Ca_BS"/>
</dbReference>
<reference evidence="9 10" key="1">
    <citation type="submission" date="2023-10" db="EMBL/GenBank/DDBJ databases">
        <title>Glaciecola aquimarina strain GGW-M5 nov., isolated from a coastal seawater.</title>
        <authorList>
            <person name="Bayburt H."/>
            <person name="Kim J.M."/>
            <person name="Choi B.J."/>
            <person name="Jeon C.O."/>
        </authorList>
    </citation>
    <scope>NUCLEOTIDE SEQUENCE [LARGE SCALE GENOMIC DNA]</scope>
    <source>
        <strain evidence="9 10">KCTC 32108</strain>
    </source>
</reference>
<dbReference type="Pfam" id="PF02868">
    <property type="entry name" value="Peptidase_M4_C"/>
    <property type="match status" value="1"/>
</dbReference>
<dbReference type="InterPro" id="IPR011936">
    <property type="entry name" value="Myxo_disulph_rpt"/>
</dbReference>
<evidence type="ECO:0000256" key="4">
    <source>
        <dbReference type="ARBA" id="ARBA00022801"/>
    </source>
</evidence>